<evidence type="ECO:0000313" key="1">
    <source>
        <dbReference type="EMBL" id="AOZ05262.1"/>
    </source>
</evidence>
<proteinExistence type="predicted"/>
<sequence length="565" mass="60798">MTLLLDTTIPRTLDVLLARFAQRPATRVEAWLFEDEAARREAEAVLAGSGTEARLYSAYKPLLHHFLETVAPVRPRRVTVRTPAGDFARFRLEAYPLAALLPDTALSFVPGELPLAYEVDVDGQVQHVFVPHRAGAQGGSCGWLRVWEGEALVEDGPLETEFEQAYQAVMAAVGAHAWPAAAPYFGTLQIEVETGGIERRLPWQDECLSTREALHEEFYFAILAGFQQRAGKPDGDRTLQPGQIVPLLRAGSGDTRVRVSVLPLAPAAPASVPVPAEAAPGGLAAAIAPLTPAQADAAMAALGGEPFLHASTQGRPVRGAYFAGAGPALVVTGGQHANETSGVVGALRAAQALKQRGAHFAVVASENPDGAALHQRLRQDHARHMLHAARYTALGDDLEARQAPPYGEKGARLEAIARTSARLHLSLHGYPAHEWTRPLNGYVPHGFSQWTIPKGFFLILRYHAGLDGTAFLDTLAARLAADPELAAFNAAQLAVWDAHAGELPFAARHGIPCMLMEDHRSTVPFTLVTEFPDQTVYGAAFRLAHTTHMRTVLHAAELLQEGWLG</sequence>
<name>A0ABM6F248_9BURK</name>
<protein>
    <recommendedName>
        <fullName evidence="3">Peptidase M14</fullName>
    </recommendedName>
</protein>
<dbReference type="RefSeq" id="WP_071068665.1">
    <property type="nucleotide sequence ID" value="NZ_CP017754.1"/>
</dbReference>
<reference evidence="1 2" key="1">
    <citation type="submission" date="2016-10" db="EMBL/GenBank/DDBJ databases">
        <title>Complete genome sequences of three Cupriavidus strains isolated from various Malaysian environments.</title>
        <authorList>
            <person name="Abdullah A.A.-A."/>
            <person name="Shafie N.A.H."/>
            <person name="Lau N.S."/>
        </authorList>
    </citation>
    <scope>NUCLEOTIDE SEQUENCE [LARGE SCALE GENOMIC DNA]</scope>
    <source>
        <strain evidence="1 2">USMAA1020</strain>
    </source>
</reference>
<dbReference type="Proteomes" id="UP000177515">
    <property type="component" value="Chromosome 1"/>
</dbReference>
<organism evidence="1 2">
    <name type="scientific">Cupriavidus malaysiensis</name>
    <dbReference type="NCBI Taxonomy" id="367825"/>
    <lineage>
        <taxon>Bacteria</taxon>
        <taxon>Pseudomonadati</taxon>
        <taxon>Pseudomonadota</taxon>
        <taxon>Betaproteobacteria</taxon>
        <taxon>Burkholderiales</taxon>
        <taxon>Burkholderiaceae</taxon>
        <taxon>Cupriavidus</taxon>
    </lineage>
</organism>
<evidence type="ECO:0008006" key="3">
    <source>
        <dbReference type="Google" id="ProtNLM"/>
    </source>
</evidence>
<gene>
    <name evidence="1" type="ORF">BKK80_05075</name>
</gene>
<accession>A0ABM6F248</accession>
<dbReference type="SUPFAM" id="SSF53187">
    <property type="entry name" value="Zn-dependent exopeptidases"/>
    <property type="match status" value="1"/>
</dbReference>
<evidence type="ECO:0000313" key="2">
    <source>
        <dbReference type="Proteomes" id="UP000177515"/>
    </source>
</evidence>
<keyword evidence="2" id="KW-1185">Reference proteome</keyword>
<dbReference type="EMBL" id="CP017754">
    <property type="protein sequence ID" value="AOZ05262.1"/>
    <property type="molecule type" value="Genomic_DNA"/>
</dbReference>
<dbReference type="Gene3D" id="3.40.630.10">
    <property type="entry name" value="Zn peptidases"/>
    <property type="match status" value="1"/>
</dbReference>